<keyword evidence="2" id="KW-1185">Reference proteome</keyword>
<evidence type="ECO:0000313" key="2">
    <source>
        <dbReference type="Proteomes" id="UP000694561"/>
    </source>
</evidence>
<evidence type="ECO:0000313" key="1">
    <source>
        <dbReference type="Ensembl" id="ENSMMNP00015021464.1"/>
    </source>
</evidence>
<proteinExistence type="predicted"/>
<sequence length="120" mass="13569">LQHRKPVLFFVSSHAKDHWSVAWRCLTAEVVLFYLKPHGQMKRCSMSKLCRSQAVAPHRGSELLHQNDALIVKGSLQHGDDRHTCQQEIKPGNPNERSGTPGICLQQSIDKSPHFKKCCS</sequence>
<reference evidence="1" key="2">
    <citation type="submission" date="2025-09" db="UniProtKB">
        <authorList>
            <consortium name="Ensembl"/>
        </authorList>
    </citation>
    <scope>IDENTIFICATION</scope>
</reference>
<organism evidence="1 2">
    <name type="scientific">Monodon monoceros</name>
    <name type="common">Narwhal</name>
    <name type="synonym">Ceratodon monodon</name>
    <dbReference type="NCBI Taxonomy" id="40151"/>
    <lineage>
        <taxon>Eukaryota</taxon>
        <taxon>Metazoa</taxon>
        <taxon>Chordata</taxon>
        <taxon>Craniata</taxon>
        <taxon>Vertebrata</taxon>
        <taxon>Euteleostomi</taxon>
        <taxon>Mammalia</taxon>
        <taxon>Eutheria</taxon>
        <taxon>Laurasiatheria</taxon>
        <taxon>Artiodactyla</taxon>
        <taxon>Whippomorpha</taxon>
        <taxon>Cetacea</taxon>
        <taxon>Odontoceti</taxon>
        <taxon>Monodontidae</taxon>
        <taxon>Monodon</taxon>
    </lineage>
</organism>
<dbReference type="Proteomes" id="UP000694561">
    <property type="component" value="Unplaced"/>
</dbReference>
<dbReference type="Ensembl" id="ENSMMNT00015023587.1">
    <property type="protein sequence ID" value="ENSMMNP00015021464.1"/>
    <property type="gene ID" value="ENSMMNG00015015766.1"/>
</dbReference>
<name>A0A8C6FA54_MONMO</name>
<dbReference type="GeneTree" id="ENSGT00860000136052"/>
<protein>
    <submittedName>
        <fullName evidence="1">Uncharacterized protein</fullName>
    </submittedName>
</protein>
<accession>A0A8C6FA54</accession>
<dbReference type="AlphaFoldDB" id="A0A8C6FA54"/>
<reference evidence="1" key="1">
    <citation type="submission" date="2025-08" db="UniProtKB">
        <authorList>
            <consortium name="Ensembl"/>
        </authorList>
    </citation>
    <scope>IDENTIFICATION</scope>
</reference>